<name>A0ABD3PFT6_9STRA</name>
<dbReference type="GO" id="GO:0008033">
    <property type="term" value="P:tRNA processing"/>
    <property type="evidence" value="ECO:0007669"/>
    <property type="project" value="UniProtKB-KW"/>
</dbReference>
<keyword evidence="10" id="KW-1185">Reference proteome</keyword>
<proteinExistence type="inferred from homology"/>
<evidence type="ECO:0000313" key="9">
    <source>
        <dbReference type="EMBL" id="KAL3786126.1"/>
    </source>
</evidence>
<evidence type="ECO:0000313" key="10">
    <source>
        <dbReference type="Proteomes" id="UP001530400"/>
    </source>
</evidence>
<dbReference type="PANTHER" id="PTHR21392">
    <property type="entry name" value="TRNA-URIDINE AMINOCARBOXYPROPYLTRANSFERASE 2"/>
    <property type="match status" value="1"/>
</dbReference>
<comment type="caution">
    <text evidence="9">The sequence shown here is derived from an EMBL/GenBank/DDBJ whole genome shotgun (WGS) entry which is preliminary data.</text>
</comment>
<dbReference type="AlphaFoldDB" id="A0ABD3PFT6"/>
<dbReference type="Pfam" id="PF03942">
    <property type="entry name" value="DTW"/>
    <property type="match status" value="1"/>
</dbReference>
<organism evidence="9 10">
    <name type="scientific">Cyclotella atomus</name>
    <dbReference type="NCBI Taxonomy" id="382360"/>
    <lineage>
        <taxon>Eukaryota</taxon>
        <taxon>Sar</taxon>
        <taxon>Stramenopiles</taxon>
        <taxon>Ochrophyta</taxon>
        <taxon>Bacillariophyta</taxon>
        <taxon>Coscinodiscophyceae</taxon>
        <taxon>Thalassiosirophycidae</taxon>
        <taxon>Stephanodiscales</taxon>
        <taxon>Stephanodiscaceae</taxon>
        <taxon>Cyclotella</taxon>
    </lineage>
</organism>
<dbReference type="InterPro" id="IPR013653">
    <property type="entry name" value="GCN5-like_dom"/>
</dbReference>
<evidence type="ECO:0000256" key="1">
    <source>
        <dbReference type="ARBA" id="ARBA00012386"/>
    </source>
</evidence>
<comment type="similarity">
    <text evidence="5">Belongs to the TDD superfamily. DTWD2 family.</text>
</comment>
<dbReference type="Proteomes" id="UP001530400">
    <property type="component" value="Unassembled WGS sequence"/>
</dbReference>
<accession>A0ABD3PFT6</accession>
<reference evidence="9 10" key="1">
    <citation type="submission" date="2024-10" db="EMBL/GenBank/DDBJ databases">
        <title>Updated reference genomes for cyclostephanoid diatoms.</title>
        <authorList>
            <person name="Roberts W.R."/>
            <person name="Alverson A.J."/>
        </authorList>
    </citation>
    <scope>NUCLEOTIDE SEQUENCE [LARGE SCALE GENOMIC DNA]</scope>
    <source>
        <strain evidence="9 10">AJA010-31</strain>
    </source>
</reference>
<evidence type="ECO:0000256" key="2">
    <source>
        <dbReference type="ARBA" id="ARBA00022679"/>
    </source>
</evidence>
<dbReference type="InterPro" id="IPR005636">
    <property type="entry name" value="DTW"/>
</dbReference>
<evidence type="ECO:0000256" key="6">
    <source>
        <dbReference type="ARBA" id="ARBA00048718"/>
    </source>
</evidence>
<feature type="signal peptide" evidence="7">
    <location>
        <begin position="1"/>
        <end position="25"/>
    </location>
</feature>
<gene>
    <name evidence="9" type="ORF">ACHAWO_008018</name>
</gene>
<dbReference type="Pfam" id="PF08445">
    <property type="entry name" value="FR47"/>
    <property type="match status" value="1"/>
</dbReference>
<comment type="catalytic activity">
    <reaction evidence="6">
        <text>a uridine in tRNA + S-adenosyl-L-methionine = a 3-[(3S)-3-amino-3-carboxypropyl]uridine in tRNA + S-methyl-5'-thioadenosine + H(+)</text>
        <dbReference type="Rhea" id="RHEA:62432"/>
        <dbReference type="Rhea" id="RHEA-COMP:13339"/>
        <dbReference type="Rhea" id="RHEA-COMP:16092"/>
        <dbReference type="ChEBI" id="CHEBI:15378"/>
        <dbReference type="ChEBI" id="CHEBI:17509"/>
        <dbReference type="ChEBI" id="CHEBI:59789"/>
        <dbReference type="ChEBI" id="CHEBI:65315"/>
        <dbReference type="ChEBI" id="CHEBI:82930"/>
        <dbReference type="EC" id="2.5.1.25"/>
    </reaction>
</comment>
<keyword evidence="3" id="KW-0949">S-adenosyl-L-methionine</keyword>
<dbReference type="EC" id="2.5.1.25" evidence="1"/>
<dbReference type="EMBL" id="JALLPJ020000665">
    <property type="protein sequence ID" value="KAL3786126.1"/>
    <property type="molecule type" value="Genomic_DNA"/>
</dbReference>
<dbReference type="SUPFAM" id="SSF55729">
    <property type="entry name" value="Acyl-CoA N-acyltransferases (Nat)"/>
    <property type="match status" value="1"/>
</dbReference>
<evidence type="ECO:0000256" key="4">
    <source>
        <dbReference type="ARBA" id="ARBA00022694"/>
    </source>
</evidence>
<dbReference type="CDD" id="cd04301">
    <property type="entry name" value="NAT_SF"/>
    <property type="match status" value="1"/>
</dbReference>
<dbReference type="PANTHER" id="PTHR21392:SF0">
    <property type="entry name" value="TRNA-URIDINE AMINOCARBOXYPROPYLTRANSFERASE 2"/>
    <property type="match status" value="1"/>
</dbReference>
<sequence length="458" mass="52181">MKLIQSNMCSALLLTSTIICTSIHSQKKTTVCNGLSLNRNLKPAQRSKIASSIAKSQRRAAERSTQPRERCTHCHRPLVQCLCDALPSQKIDTHTQVLILQHPSEFRRGTISTVPLLNLILSNVEVVVGRNFDLNTRVVAEAIERNWTMVILYPGEDAIDLDDPTDEERDLLGMQHIAADDRKTLLIAVDGTWSQARRMFDSSPELVSKCHQIQFTSNATTVYDRIRTEPDDYCLSTSEAVAEALIRLEPKSTRRVKDYIHAALEKLVHVQLSFESQADPRFTRKKLKAMNKQQQRLELEQSLFNHSIFDLGYGAILRPLTLQDVGYVSLVNEDRSVHEIADMIQYHPNYCLGIECNNKLVACILRYRSGEIGMLYVDIDHRRRGYASILIQDCMRRLRNFEDADCAETYIMDGNDASQATFSALGWKQEDGNQKEGTGKRRAKRKWVYDVERVHNSA</sequence>
<keyword evidence="2" id="KW-0808">Transferase</keyword>
<dbReference type="InterPro" id="IPR039262">
    <property type="entry name" value="DTWD2/TAPT"/>
</dbReference>
<evidence type="ECO:0000259" key="8">
    <source>
        <dbReference type="PROSITE" id="PS51186"/>
    </source>
</evidence>
<evidence type="ECO:0000256" key="5">
    <source>
        <dbReference type="ARBA" id="ARBA00034489"/>
    </source>
</evidence>
<evidence type="ECO:0000256" key="7">
    <source>
        <dbReference type="SAM" id="SignalP"/>
    </source>
</evidence>
<feature type="chain" id="PRO_5044800950" description="tRNA-uridine aminocarboxypropyltransferase" evidence="7">
    <location>
        <begin position="26"/>
        <end position="458"/>
    </location>
</feature>
<evidence type="ECO:0000256" key="3">
    <source>
        <dbReference type="ARBA" id="ARBA00022691"/>
    </source>
</evidence>
<feature type="domain" description="N-acetyltransferase" evidence="8">
    <location>
        <begin position="315"/>
        <end position="449"/>
    </location>
</feature>
<keyword evidence="4" id="KW-0819">tRNA processing</keyword>
<dbReference type="Gene3D" id="3.40.630.30">
    <property type="match status" value="1"/>
</dbReference>
<dbReference type="GO" id="GO:0016432">
    <property type="term" value="F:tRNA-uridine aminocarboxypropyltransferase activity"/>
    <property type="evidence" value="ECO:0007669"/>
    <property type="project" value="UniProtKB-EC"/>
</dbReference>
<dbReference type="PROSITE" id="PS51186">
    <property type="entry name" value="GNAT"/>
    <property type="match status" value="1"/>
</dbReference>
<dbReference type="InterPro" id="IPR000182">
    <property type="entry name" value="GNAT_dom"/>
</dbReference>
<protein>
    <recommendedName>
        <fullName evidence="1">tRNA-uridine aminocarboxypropyltransferase</fullName>
        <ecNumber evidence="1">2.5.1.25</ecNumber>
    </recommendedName>
</protein>
<dbReference type="InterPro" id="IPR016181">
    <property type="entry name" value="Acyl_CoA_acyltransferase"/>
</dbReference>
<keyword evidence="7" id="KW-0732">Signal</keyword>
<dbReference type="SMART" id="SM01144">
    <property type="entry name" value="DTW"/>
    <property type="match status" value="1"/>
</dbReference>